<dbReference type="PANTHER" id="PTHR37943">
    <property type="entry name" value="PROTEIN VES"/>
    <property type="match status" value="1"/>
</dbReference>
<dbReference type="Gene3D" id="2.60.120.10">
    <property type="entry name" value="Jelly Rolls"/>
    <property type="match status" value="1"/>
</dbReference>
<keyword evidence="2" id="KW-1185">Reference proteome</keyword>
<evidence type="ECO:0000313" key="1">
    <source>
        <dbReference type="EMBL" id="MFK2854185.1"/>
    </source>
</evidence>
<reference evidence="1 2" key="1">
    <citation type="submission" date="2020-10" db="EMBL/GenBank/DDBJ databases">
        <title>Phylogeny of dyella-like bacteria.</title>
        <authorList>
            <person name="Fu J."/>
        </authorList>
    </citation>
    <scope>NUCLEOTIDE SEQUENCE [LARGE SCALE GENOMIC DNA]</scope>
    <source>
        <strain evidence="1 2">DHG40</strain>
    </source>
</reference>
<evidence type="ECO:0000313" key="2">
    <source>
        <dbReference type="Proteomes" id="UP001620409"/>
    </source>
</evidence>
<dbReference type="RefSeq" id="WP_380008205.1">
    <property type="nucleotide sequence ID" value="NZ_JADIKI010000022.1"/>
</dbReference>
<dbReference type="InterPro" id="IPR011051">
    <property type="entry name" value="RmlC_Cupin_sf"/>
</dbReference>
<dbReference type="Pfam" id="PF05962">
    <property type="entry name" value="HutD"/>
    <property type="match status" value="1"/>
</dbReference>
<dbReference type="Proteomes" id="UP001620409">
    <property type="component" value="Unassembled WGS sequence"/>
</dbReference>
<comment type="caution">
    <text evidence="1">The sequence shown here is derived from an EMBL/GenBank/DDBJ whole genome shotgun (WGS) entry which is preliminary data.</text>
</comment>
<dbReference type="InterPro" id="IPR014710">
    <property type="entry name" value="RmlC-like_jellyroll"/>
</dbReference>
<dbReference type="SUPFAM" id="SSF51182">
    <property type="entry name" value="RmlC-like cupins"/>
    <property type="match status" value="1"/>
</dbReference>
<accession>A0ABW8IHA7</accession>
<dbReference type="PANTHER" id="PTHR37943:SF1">
    <property type="entry name" value="PROTEIN VES"/>
    <property type="match status" value="1"/>
</dbReference>
<organism evidence="1 2">
    <name type="scientific">Dyella humi</name>
    <dbReference type="NCBI Taxonomy" id="1770547"/>
    <lineage>
        <taxon>Bacteria</taxon>
        <taxon>Pseudomonadati</taxon>
        <taxon>Pseudomonadota</taxon>
        <taxon>Gammaproteobacteria</taxon>
        <taxon>Lysobacterales</taxon>
        <taxon>Rhodanobacteraceae</taxon>
        <taxon>Dyella</taxon>
    </lineage>
</organism>
<protein>
    <submittedName>
        <fullName evidence="1">HutD family protein</fullName>
    </submittedName>
</protein>
<gene>
    <name evidence="1" type="ORF">ISP18_06260</name>
</gene>
<name>A0ABW8IHA7_9GAMM</name>
<dbReference type="EMBL" id="JADIKI010000022">
    <property type="protein sequence ID" value="MFK2854185.1"/>
    <property type="molecule type" value="Genomic_DNA"/>
</dbReference>
<proteinExistence type="predicted"/>
<dbReference type="InterPro" id="IPR010282">
    <property type="entry name" value="Uncharacterised_HutD/Ves"/>
</dbReference>
<sequence length="192" mass="20958">MSRLRLVPNDALRTQAWANGAGTTTVIASGPDADWQWRLSIADITKACDFSPLPDTRRQFVALDATVQLRFSDKHERSLLRLQVTHFDGADAPHATLPEGATRAFNLMLRSDAQGELIARPLNGSMWLPARESWCWFVHMLGGRADVHADGEHVELAAGANLWIKAQPGERVCIEGGGELVLVNLLASLPSA</sequence>